<dbReference type="EMBL" id="NBYN01000074">
    <property type="protein sequence ID" value="OSO87049.1"/>
    <property type="molecule type" value="Genomic_DNA"/>
</dbReference>
<dbReference type="Pfam" id="PF01370">
    <property type="entry name" value="Epimerase"/>
    <property type="match status" value="1"/>
</dbReference>
<dbReference type="InterPro" id="IPR015424">
    <property type="entry name" value="PyrdxlP-dep_Trfase"/>
</dbReference>
<dbReference type="CDD" id="cd00616">
    <property type="entry name" value="AHBA_syn"/>
    <property type="match status" value="1"/>
</dbReference>
<evidence type="ECO:0000256" key="3">
    <source>
        <dbReference type="RuleBase" id="RU004508"/>
    </source>
</evidence>
<protein>
    <recommendedName>
        <fullName evidence="4">NAD-dependent epimerase/dehydratase domain-containing protein</fullName>
    </recommendedName>
</protein>
<dbReference type="Gene3D" id="3.40.640.10">
    <property type="entry name" value="Type I PLP-dependent aspartate aminotransferase-like (Major domain)"/>
    <property type="match status" value="1"/>
</dbReference>
<dbReference type="PANTHER" id="PTHR30244:SF9">
    <property type="entry name" value="PROTEIN RV3402C"/>
    <property type="match status" value="1"/>
</dbReference>
<comment type="caution">
    <text evidence="5">The sequence shown here is derived from an EMBL/GenBank/DDBJ whole genome shotgun (WGS) entry which is preliminary data.</text>
</comment>
<accession>A0A1X4G2S2</accession>
<evidence type="ECO:0000259" key="4">
    <source>
        <dbReference type="Pfam" id="PF01370"/>
    </source>
</evidence>
<dbReference type="Gene3D" id="3.40.50.720">
    <property type="entry name" value="NAD(P)-binding Rossmann-like Domain"/>
    <property type="match status" value="1"/>
</dbReference>
<dbReference type="PANTHER" id="PTHR30244">
    <property type="entry name" value="TRANSAMINASE"/>
    <property type="match status" value="1"/>
</dbReference>
<dbReference type="InterPro" id="IPR001509">
    <property type="entry name" value="Epimerase_deHydtase"/>
</dbReference>
<dbReference type="Proteomes" id="UP000192997">
    <property type="component" value="Unassembled WGS sequence"/>
</dbReference>
<dbReference type="SUPFAM" id="SSF51735">
    <property type="entry name" value="NAD(P)-binding Rossmann-fold domains"/>
    <property type="match status" value="1"/>
</dbReference>
<evidence type="ECO:0000313" key="5">
    <source>
        <dbReference type="EMBL" id="OSO87049.1"/>
    </source>
</evidence>
<name>A0A1X4G2S2_9CYAN</name>
<dbReference type="InterPro" id="IPR036291">
    <property type="entry name" value="NAD(P)-bd_dom_sf"/>
</dbReference>
<dbReference type="InterPro" id="IPR015421">
    <property type="entry name" value="PyrdxlP-dep_Trfase_major"/>
</dbReference>
<dbReference type="GO" id="GO:0030170">
    <property type="term" value="F:pyridoxal phosphate binding"/>
    <property type="evidence" value="ECO:0007669"/>
    <property type="project" value="TreeGrafter"/>
</dbReference>
<dbReference type="AlphaFoldDB" id="A0A1X4G2S2"/>
<proteinExistence type="inferred from homology"/>
<dbReference type="InterPro" id="IPR000653">
    <property type="entry name" value="DegT/StrS_aminotransferase"/>
</dbReference>
<dbReference type="GO" id="GO:0008483">
    <property type="term" value="F:transaminase activity"/>
    <property type="evidence" value="ECO:0007669"/>
    <property type="project" value="TreeGrafter"/>
</dbReference>
<dbReference type="GO" id="GO:0000271">
    <property type="term" value="P:polysaccharide biosynthetic process"/>
    <property type="evidence" value="ECO:0007669"/>
    <property type="project" value="TreeGrafter"/>
</dbReference>
<organism evidence="5 6">
    <name type="scientific">Cylindrospermopsis raciborskii CENA303</name>
    <dbReference type="NCBI Taxonomy" id="1170769"/>
    <lineage>
        <taxon>Bacteria</taxon>
        <taxon>Bacillati</taxon>
        <taxon>Cyanobacteriota</taxon>
        <taxon>Cyanophyceae</taxon>
        <taxon>Nostocales</taxon>
        <taxon>Aphanizomenonaceae</taxon>
        <taxon>Cylindrospermopsis</taxon>
    </lineage>
</organism>
<dbReference type="Pfam" id="PF01041">
    <property type="entry name" value="DegT_DnrJ_EryC1"/>
    <property type="match status" value="1"/>
</dbReference>
<dbReference type="InterPro" id="IPR015422">
    <property type="entry name" value="PyrdxlP-dep_Trfase_small"/>
</dbReference>
<reference evidence="6" key="1">
    <citation type="submission" date="2017-04" db="EMBL/GenBank/DDBJ databases">
        <authorList>
            <person name="Abreu V.A."/>
            <person name="Popin R.V."/>
            <person name="Rigonato J."/>
            <person name="Andreote A.P."/>
            <person name="Schaker P.C."/>
            <person name="Hoff-Risseti C."/>
            <person name="Alvarenga D.O."/>
            <person name="Varani A.M."/>
            <person name="Fiore M.F."/>
        </authorList>
    </citation>
    <scope>NUCLEOTIDE SEQUENCE [LARGE SCALE GENOMIC DNA]</scope>
    <source>
        <strain evidence="6">CENA303</strain>
    </source>
</reference>
<evidence type="ECO:0000256" key="2">
    <source>
        <dbReference type="ARBA" id="ARBA00037999"/>
    </source>
</evidence>
<gene>
    <name evidence="5" type="ORF">B7O87_15315</name>
</gene>
<evidence type="ECO:0000256" key="1">
    <source>
        <dbReference type="ARBA" id="ARBA00022898"/>
    </source>
</evidence>
<sequence>MTEFDVLITGGSGFIGSAIARYLVSVGKSVVCMDAVDQGRLDDIDQSQVNRIHKISGNVLDAEFVDQWISRCGRVIHLAAVVGVDEYVTRPHDVLDVNILGTRNVLMACLQHNRPVLIASSSETYGLNNGILEEDSDRIYGTSRNHRWSYAISKTAGEHYAYALGRLGLTVTSVRYFNVYGPQLDAPGQGRVISKFLGRIRDSLPLMLVDGGHAVRTLCYIDDAAEATARLALELSPDCGYNHSAVNIGRPEPTTMRELADIMIRLSGHKAGTQEISGKEFFGEGFEEIPVRVPDVSKLERVINFKARIDLEEGLRRTLDYWGLLNPETNQDTSLSSSPAAVVPMVRPHFAPNGVLLQTLHRSLATGQVTNGGLHLRSFEEELAEYLGVPDVVVLSNGADALTLGLQVLGRKGKAILPSYTFIATLNSVESAGLEPIFCDIDPETFTMSPTALAQILDQERDVAAVIPVNVFGVTPDLPAIADLCRQGGVEIIYDNCHGFGTETHGRRVPQEARLQMFSFHATKVLPAVEGGALVGADEELLDLVRKLRNHGIDSHNPSASGLGMNAKMDELRAATGRHVLRQFPEQLEQRRYYAQQLRTFFQESCHGALIPQRIPDGVVSNFQNLGVLIPSASQFGLKAAITALHDRGVECRSYFNPALHTLTRARSYARYPLPVTDQVWNSLLCFPIHSQMDPQDIDQVQLAARSVVDALVMQQV</sequence>
<comment type="similarity">
    <text evidence="2 3">Belongs to the DegT/DnrJ/EryC1 family.</text>
</comment>
<feature type="domain" description="NAD-dependent epimerase/dehydratase" evidence="4">
    <location>
        <begin position="6"/>
        <end position="234"/>
    </location>
</feature>
<evidence type="ECO:0000313" key="6">
    <source>
        <dbReference type="Proteomes" id="UP000192997"/>
    </source>
</evidence>
<dbReference type="Gene3D" id="3.90.1150.10">
    <property type="entry name" value="Aspartate Aminotransferase, domain 1"/>
    <property type="match status" value="1"/>
</dbReference>
<dbReference type="SUPFAM" id="SSF53383">
    <property type="entry name" value="PLP-dependent transferases"/>
    <property type="match status" value="1"/>
</dbReference>
<keyword evidence="1 3" id="KW-0663">Pyridoxal phosphate</keyword>
<dbReference type="RefSeq" id="WP_085729236.1">
    <property type="nucleotide sequence ID" value="NZ_NBYN01000074.1"/>
</dbReference>